<evidence type="ECO:0000256" key="9">
    <source>
        <dbReference type="ARBA" id="ARBA00022777"/>
    </source>
</evidence>
<comment type="similarity">
    <text evidence="15">Belongs to the ribF family.</text>
</comment>
<dbReference type="Pfam" id="PF06574">
    <property type="entry name" value="FAD_syn"/>
    <property type="match status" value="1"/>
</dbReference>
<evidence type="ECO:0000256" key="2">
    <source>
        <dbReference type="ARBA" id="ARBA00004726"/>
    </source>
</evidence>
<dbReference type="RefSeq" id="WP_124397505.1">
    <property type="nucleotide sequence ID" value="NZ_BHZE01000007.1"/>
</dbReference>
<evidence type="ECO:0000256" key="4">
    <source>
        <dbReference type="ARBA" id="ARBA00022630"/>
    </source>
</evidence>
<evidence type="ECO:0000313" key="17">
    <source>
        <dbReference type="EMBL" id="GCD77442.1"/>
    </source>
</evidence>
<dbReference type="PIRSF" id="PIRSF004491">
    <property type="entry name" value="FAD_Synth"/>
    <property type="match status" value="1"/>
</dbReference>
<comment type="catalytic activity">
    <reaction evidence="13 15">
        <text>riboflavin + ATP = FMN + ADP + H(+)</text>
        <dbReference type="Rhea" id="RHEA:14357"/>
        <dbReference type="ChEBI" id="CHEBI:15378"/>
        <dbReference type="ChEBI" id="CHEBI:30616"/>
        <dbReference type="ChEBI" id="CHEBI:57986"/>
        <dbReference type="ChEBI" id="CHEBI:58210"/>
        <dbReference type="ChEBI" id="CHEBI:456216"/>
        <dbReference type="EC" id="2.7.1.26"/>
    </reaction>
</comment>
<proteinExistence type="inferred from homology"/>
<keyword evidence="7 15" id="KW-0548">Nucleotidyltransferase</keyword>
<dbReference type="PANTHER" id="PTHR22749:SF6">
    <property type="entry name" value="RIBOFLAVIN KINASE"/>
    <property type="match status" value="1"/>
</dbReference>
<dbReference type="Gene3D" id="2.40.30.30">
    <property type="entry name" value="Riboflavin kinase-like"/>
    <property type="match status" value="1"/>
</dbReference>
<dbReference type="SUPFAM" id="SSF82114">
    <property type="entry name" value="Riboflavin kinase-like"/>
    <property type="match status" value="1"/>
</dbReference>
<keyword evidence="11 15" id="KW-0067">ATP-binding</keyword>
<keyword evidence="10 15" id="KW-0274">FAD</keyword>
<comment type="catalytic activity">
    <reaction evidence="14 15">
        <text>FMN + ATP + H(+) = FAD + diphosphate</text>
        <dbReference type="Rhea" id="RHEA:17237"/>
        <dbReference type="ChEBI" id="CHEBI:15378"/>
        <dbReference type="ChEBI" id="CHEBI:30616"/>
        <dbReference type="ChEBI" id="CHEBI:33019"/>
        <dbReference type="ChEBI" id="CHEBI:57692"/>
        <dbReference type="ChEBI" id="CHEBI:58210"/>
        <dbReference type="EC" id="2.7.7.2"/>
    </reaction>
</comment>
<comment type="pathway">
    <text evidence="2 15">Cofactor biosynthesis; FAD biosynthesis; FAD from FMN: step 1/1.</text>
</comment>
<dbReference type="FunFam" id="3.40.50.620:FF:000021">
    <property type="entry name" value="Riboflavin biosynthesis protein"/>
    <property type="match status" value="1"/>
</dbReference>
<dbReference type="CDD" id="cd02064">
    <property type="entry name" value="FAD_synthetase_N"/>
    <property type="match status" value="1"/>
</dbReference>
<dbReference type="Pfam" id="PF01687">
    <property type="entry name" value="Flavokinase"/>
    <property type="match status" value="1"/>
</dbReference>
<dbReference type="AlphaFoldDB" id="A0A401XKB2"/>
<dbReference type="NCBIfam" id="NF004160">
    <property type="entry name" value="PRK05627.1-3"/>
    <property type="match status" value="1"/>
</dbReference>
<organism evidence="17 18">
    <name type="scientific">Thermaurantimonas aggregans</name>
    <dbReference type="NCBI Taxonomy" id="2173829"/>
    <lineage>
        <taxon>Bacteria</taxon>
        <taxon>Pseudomonadati</taxon>
        <taxon>Bacteroidota</taxon>
        <taxon>Flavobacteriia</taxon>
        <taxon>Flavobacteriales</taxon>
        <taxon>Schleiferiaceae</taxon>
        <taxon>Thermaurantimonas</taxon>
    </lineage>
</organism>
<dbReference type="InterPro" id="IPR014729">
    <property type="entry name" value="Rossmann-like_a/b/a_fold"/>
</dbReference>
<evidence type="ECO:0000259" key="16">
    <source>
        <dbReference type="SMART" id="SM00904"/>
    </source>
</evidence>
<dbReference type="Gene3D" id="3.40.50.620">
    <property type="entry name" value="HUPs"/>
    <property type="match status" value="1"/>
</dbReference>
<dbReference type="GO" id="GO:0009231">
    <property type="term" value="P:riboflavin biosynthetic process"/>
    <property type="evidence" value="ECO:0007669"/>
    <property type="project" value="InterPro"/>
</dbReference>
<evidence type="ECO:0000256" key="10">
    <source>
        <dbReference type="ARBA" id="ARBA00022827"/>
    </source>
</evidence>
<protein>
    <recommendedName>
        <fullName evidence="15">Riboflavin biosynthesis protein</fullName>
    </recommendedName>
    <domain>
        <recommendedName>
            <fullName evidence="15">Riboflavin kinase</fullName>
            <ecNumber evidence="15">2.7.1.26</ecNumber>
        </recommendedName>
        <alternativeName>
            <fullName evidence="15">Flavokinase</fullName>
        </alternativeName>
    </domain>
    <domain>
        <recommendedName>
            <fullName evidence="15">FMN adenylyltransferase</fullName>
            <ecNumber evidence="15">2.7.7.2</ecNumber>
        </recommendedName>
        <alternativeName>
            <fullName evidence="15">FAD pyrophosphorylase</fullName>
        </alternativeName>
        <alternativeName>
            <fullName evidence="15">FAD synthase</fullName>
        </alternativeName>
    </domain>
</protein>
<dbReference type="PANTHER" id="PTHR22749">
    <property type="entry name" value="RIBOFLAVIN KINASE/FMN ADENYLYLTRANSFERASE"/>
    <property type="match status" value="1"/>
</dbReference>
<evidence type="ECO:0000256" key="8">
    <source>
        <dbReference type="ARBA" id="ARBA00022741"/>
    </source>
</evidence>
<dbReference type="InterPro" id="IPR023465">
    <property type="entry name" value="Riboflavin_kinase_dom_sf"/>
</dbReference>
<dbReference type="NCBIfam" id="NF004162">
    <property type="entry name" value="PRK05627.1-5"/>
    <property type="match status" value="1"/>
</dbReference>
<dbReference type="GO" id="GO:0008531">
    <property type="term" value="F:riboflavin kinase activity"/>
    <property type="evidence" value="ECO:0007669"/>
    <property type="project" value="UniProtKB-UniRule"/>
</dbReference>
<dbReference type="UniPathway" id="UPA00276">
    <property type="reaction ID" value="UER00406"/>
</dbReference>
<keyword evidence="6 15" id="KW-0808">Transferase</keyword>
<feature type="domain" description="Riboflavin kinase" evidence="16">
    <location>
        <begin position="183"/>
        <end position="312"/>
    </location>
</feature>
<evidence type="ECO:0000256" key="13">
    <source>
        <dbReference type="ARBA" id="ARBA00047880"/>
    </source>
</evidence>
<dbReference type="InterPro" id="IPR015865">
    <property type="entry name" value="Riboflavin_kinase_bac/euk"/>
</dbReference>
<dbReference type="SMART" id="SM00904">
    <property type="entry name" value="Flavokinase"/>
    <property type="match status" value="1"/>
</dbReference>
<dbReference type="EMBL" id="BHZE01000007">
    <property type="protein sequence ID" value="GCD77442.1"/>
    <property type="molecule type" value="Genomic_DNA"/>
</dbReference>
<dbReference type="InterPro" id="IPR015864">
    <property type="entry name" value="FAD_synthase"/>
</dbReference>
<evidence type="ECO:0000256" key="15">
    <source>
        <dbReference type="PIRNR" id="PIRNR004491"/>
    </source>
</evidence>
<keyword evidence="12" id="KW-0511">Multifunctional enzyme</keyword>
<dbReference type="Proteomes" id="UP000286715">
    <property type="component" value="Unassembled WGS sequence"/>
</dbReference>
<dbReference type="GO" id="GO:0009398">
    <property type="term" value="P:FMN biosynthetic process"/>
    <property type="evidence" value="ECO:0007669"/>
    <property type="project" value="UniProtKB-UniRule"/>
</dbReference>
<keyword evidence="5 15" id="KW-0288">FMN</keyword>
<evidence type="ECO:0000256" key="11">
    <source>
        <dbReference type="ARBA" id="ARBA00022840"/>
    </source>
</evidence>
<dbReference type="UniPathway" id="UPA00277">
    <property type="reaction ID" value="UER00407"/>
</dbReference>
<comment type="function">
    <text evidence="1">Catalyzes the phosphorylation of riboflavin to FMN followed by the adenylation of FMN to FAD.</text>
</comment>
<name>A0A401XKB2_9FLAO</name>
<dbReference type="EC" id="2.7.1.26" evidence="15"/>
<evidence type="ECO:0000256" key="3">
    <source>
        <dbReference type="ARBA" id="ARBA00005201"/>
    </source>
</evidence>
<keyword evidence="4 15" id="KW-0285">Flavoprotein</keyword>
<dbReference type="EC" id="2.7.7.2" evidence="15"/>
<keyword evidence="9 15" id="KW-0418">Kinase</keyword>
<comment type="caution">
    <text evidence="17">The sequence shown here is derived from an EMBL/GenBank/DDBJ whole genome shotgun (WGS) entry which is preliminary data.</text>
</comment>
<evidence type="ECO:0000256" key="1">
    <source>
        <dbReference type="ARBA" id="ARBA00002121"/>
    </source>
</evidence>
<reference evidence="17 18" key="1">
    <citation type="submission" date="2018-11" db="EMBL/GenBank/DDBJ databases">
        <title>Schleiferia aggregans sp. nov., a moderately thermophilic heterotrophic bacterium isolated from microbial mats at a terrestrial hot spring.</title>
        <authorList>
            <person name="Iino T."/>
            <person name="Ohkuma M."/>
            <person name="Haruta S."/>
        </authorList>
    </citation>
    <scope>NUCLEOTIDE SEQUENCE [LARGE SCALE GENOMIC DNA]</scope>
    <source>
        <strain evidence="17 18">LA</strain>
    </source>
</reference>
<dbReference type="GO" id="GO:0006747">
    <property type="term" value="P:FAD biosynthetic process"/>
    <property type="evidence" value="ECO:0007669"/>
    <property type="project" value="UniProtKB-UniRule"/>
</dbReference>
<evidence type="ECO:0000256" key="6">
    <source>
        <dbReference type="ARBA" id="ARBA00022679"/>
    </source>
</evidence>
<dbReference type="NCBIfam" id="TIGR00083">
    <property type="entry name" value="ribF"/>
    <property type="match status" value="1"/>
</dbReference>
<dbReference type="InterPro" id="IPR023468">
    <property type="entry name" value="Riboflavin_kinase"/>
</dbReference>
<gene>
    <name evidence="17" type="primary">ribF</name>
    <name evidence="17" type="ORF">JCM31826_09240</name>
</gene>
<sequence>MKVYYSIDEFSAPAYSVVTLGTFDGVHQGHRAIIDRLNEIAQTHPGGESILLTFKPHPRHILQPEADIKLLNDEDEKIELLRSAGLNHLIFHPFSLEFAKTSSIDFVRNVLVQKICAKKIVVGHDHHFGRNREGSYEHLAELGKLYGFEVEQMAPKIVDNTVVSSTKIRKVLQDGNVDTANRWLGHYYSLTGTVIRGHQIGESIGFPTANILNNNPHKIIPGDGVYAVWVTFVSDPAERRMGMCNIGYRPTVSTGGFKTIEVHIFDFHGNLYGQILKIEFVSRLRAEQRFSDLKALKNQLEKDQIQALRILMRQG</sequence>
<evidence type="ECO:0000256" key="7">
    <source>
        <dbReference type="ARBA" id="ARBA00022695"/>
    </source>
</evidence>
<comment type="pathway">
    <text evidence="3 15">Cofactor biosynthesis; FMN biosynthesis; FMN from riboflavin (ATP route): step 1/1.</text>
</comment>
<dbReference type="InterPro" id="IPR002606">
    <property type="entry name" value="Riboflavin_kinase_bac"/>
</dbReference>
<evidence type="ECO:0000256" key="12">
    <source>
        <dbReference type="ARBA" id="ARBA00023268"/>
    </source>
</evidence>
<keyword evidence="8 15" id="KW-0547">Nucleotide-binding</keyword>
<evidence type="ECO:0000256" key="14">
    <source>
        <dbReference type="ARBA" id="ARBA00049494"/>
    </source>
</evidence>
<dbReference type="SUPFAM" id="SSF52374">
    <property type="entry name" value="Nucleotidylyl transferase"/>
    <property type="match status" value="1"/>
</dbReference>
<evidence type="ECO:0000313" key="18">
    <source>
        <dbReference type="Proteomes" id="UP000286715"/>
    </source>
</evidence>
<evidence type="ECO:0000256" key="5">
    <source>
        <dbReference type="ARBA" id="ARBA00022643"/>
    </source>
</evidence>
<dbReference type="GO" id="GO:0005524">
    <property type="term" value="F:ATP binding"/>
    <property type="evidence" value="ECO:0007669"/>
    <property type="project" value="UniProtKB-UniRule"/>
</dbReference>
<accession>A0A401XKB2</accession>
<dbReference type="OrthoDB" id="9803667at2"/>
<keyword evidence="18" id="KW-1185">Reference proteome</keyword>
<dbReference type="GO" id="GO:0003919">
    <property type="term" value="F:FMN adenylyltransferase activity"/>
    <property type="evidence" value="ECO:0007669"/>
    <property type="project" value="UniProtKB-UniRule"/>
</dbReference>